<sequence>MDNTLSIKNINFSYGNRKVLSNISFTCSNGITALLGNNGAGKTTLMSILTGLRKPLNGEAYLNGTNLLDIKNVSLKEVGYLPQNFEIFPNVIGHDFLSYVCDLKGIKGIDKNNAIDEVITSFNLNKVIKLPFRKYSGGYKRRLGIAQAMLGNPNLVIIDEPTVGLDPEQRIEFRHYLAKCGHDRITLISTHIIEDAELYSKNILILDHKKIAFNGSVDDMISKTSKEIYTVNCNIKDIEDIKNKVIVLEEKRLDNEYVKLKFIKNNINIENSKPEKEVSLENAYVYFQKQQNNL</sequence>
<evidence type="ECO:0000256" key="2">
    <source>
        <dbReference type="ARBA" id="ARBA00022448"/>
    </source>
</evidence>
<dbReference type="Gene3D" id="3.40.50.300">
    <property type="entry name" value="P-loop containing nucleotide triphosphate hydrolases"/>
    <property type="match status" value="1"/>
</dbReference>
<dbReference type="GO" id="GO:0005524">
    <property type="term" value="F:ATP binding"/>
    <property type="evidence" value="ECO:0007669"/>
    <property type="project" value="UniProtKB-KW"/>
</dbReference>
<dbReference type="AlphaFoldDB" id="A0Q0D4"/>
<dbReference type="SMART" id="SM00382">
    <property type="entry name" value="AAA"/>
    <property type="match status" value="1"/>
</dbReference>
<keyword evidence="4 6" id="KW-0067">ATP-binding</keyword>
<dbReference type="PANTHER" id="PTHR43335:SF2">
    <property type="entry name" value="ABC TRANSPORTER, ATP-BINDING PROTEIN"/>
    <property type="match status" value="1"/>
</dbReference>
<dbReference type="STRING" id="386415.NT01CX_2013"/>
<dbReference type="RefSeq" id="WP_011722089.1">
    <property type="nucleotide sequence ID" value="NC_008593.1"/>
</dbReference>
<dbReference type="Proteomes" id="UP000008220">
    <property type="component" value="Chromosome"/>
</dbReference>
<organism evidence="6 7">
    <name type="scientific">Clostridium novyi (strain NT)</name>
    <dbReference type="NCBI Taxonomy" id="386415"/>
    <lineage>
        <taxon>Bacteria</taxon>
        <taxon>Bacillati</taxon>
        <taxon>Bacillota</taxon>
        <taxon>Clostridia</taxon>
        <taxon>Eubacteriales</taxon>
        <taxon>Clostridiaceae</taxon>
        <taxon>Clostridium</taxon>
    </lineage>
</organism>
<dbReference type="PATRIC" id="fig|386415.7.peg.1116"/>
<dbReference type="InterPro" id="IPR003593">
    <property type="entry name" value="AAA+_ATPase"/>
</dbReference>
<dbReference type="EMBL" id="CP000382">
    <property type="protein sequence ID" value="ABK61975.1"/>
    <property type="molecule type" value="Genomic_DNA"/>
</dbReference>
<keyword evidence="3" id="KW-0547">Nucleotide-binding</keyword>
<dbReference type="InterPro" id="IPR003439">
    <property type="entry name" value="ABC_transporter-like_ATP-bd"/>
</dbReference>
<feature type="domain" description="ABC transporter" evidence="5">
    <location>
        <begin position="5"/>
        <end position="233"/>
    </location>
</feature>
<reference evidence="6 7" key="1">
    <citation type="journal article" date="2006" name="Nat. Biotechnol.">
        <title>The genome and transcriptomes of the anti-tumor agent Clostridium novyi-NT.</title>
        <authorList>
            <person name="Bettegowda C."/>
            <person name="Huang X."/>
            <person name="Lin J."/>
            <person name="Cheong I."/>
            <person name="Kohli M."/>
            <person name="Szabo S.A."/>
            <person name="Zhang X."/>
            <person name="Diaz L.A. Jr."/>
            <person name="Velculescu V.E."/>
            <person name="Parmigiani G."/>
            <person name="Kinzler K.W."/>
            <person name="Vogelstein B."/>
            <person name="Zhou S."/>
        </authorList>
    </citation>
    <scope>NUCLEOTIDE SEQUENCE [LARGE SCALE GENOMIC DNA]</scope>
    <source>
        <strain evidence="6 7">NT</strain>
    </source>
</reference>
<dbReference type="HOGENOM" id="CLU_000604_1_2_9"/>
<evidence type="ECO:0000313" key="7">
    <source>
        <dbReference type="Proteomes" id="UP000008220"/>
    </source>
</evidence>
<evidence type="ECO:0000256" key="1">
    <source>
        <dbReference type="ARBA" id="ARBA00005417"/>
    </source>
</evidence>
<protein>
    <submittedName>
        <fullName evidence="6">ABC transporter (ATP-binding protein)</fullName>
    </submittedName>
</protein>
<evidence type="ECO:0000256" key="3">
    <source>
        <dbReference type="ARBA" id="ARBA00022741"/>
    </source>
</evidence>
<comment type="similarity">
    <text evidence="1">Belongs to the ABC transporter superfamily.</text>
</comment>
<dbReference type="GO" id="GO:0016887">
    <property type="term" value="F:ATP hydrolysis activity"/>
    <property type="evidence" value="ECO:0007669"/>
    <property type="project" value="InterPro"/>
</dbReference>
<dbReference type="SUPFAM" id="SSF52540">
    <property type="entry name" value="P-loop containing nucleoside triphosphate hydrolases"/>
    <property type="match status" value="1"/>
</dbReference>
<evidence type="ECO:0000313" key="6">
    <source>
        <dbReference type="EMBL" id="ABK61975.1"/>
    </source>
</evidence>
<evidence type="ECO:0000259" key="5">
    <source>
        <dbReference type="PROSITE" id="PS50893"/>
    </source>
</evidence>
<proteinExistence type="inferred from homology"/>
<dbReference type="InterPro" id="IPR027417">
    <property type="entry name" value="P-loop_NTPase"/>
</dbReference>
<dbReference type="PROSITE" id="PS50893">
    <property type="entry name" value="ABC_TRANSPORTER_2"/>
    <property type="match status" value="1"/>
</dbReference>
<dbReference type="eggNOG" id="COG1131">
    <property type="taxonomic scope" value="Bacteria"/>
</dbReference>
<name>A0Q0D4_CLONN</name>
<keyword evidence="7" id="KW-1185">Reference proteome</keyword>
<dbReference type="PANTHER" id="PTHR43335">
    <property type="entry name" value="ABC TRANSPORTER, ATP-BINDING PROTEIN"/>
    <property type="match status" value="1"/>
</dbReference>
<evidence type="ECO:0000256" key="4">
    <source>
        <dbReference type="ARBA" id="ARBA00022840"/>
    </source>
</evidence>
<dbReference type="Pfam" id="PF00005">
    <property type="entry name" value="ABC_tran"/>
    <property type="match status" value="1"/>
</dbReference>
<accession>A0Q0D4</accession>
<dbReference type="KEGG" id="cno:NT01CX_2013"/>
<gene>
    <name evidence="6" type="ordered locus">NT01CX_2013</name>
</gene>
<keyword evidence="2" id="KW-0813">Transport</keyword>